<proteinExistence type="predicted"/>
<comment type="caution">
    <text evidence="1">The sequence shown here is derived from an EMBL/GenBank/DDBJ whole genome shotgun (WGS) entry which is preliminary data.</text>
</comment>
<dbReference type="OrthoDB" id="3493787at2759"/>
<sequence>MAVQRPSPHKFLEMMSSEKVKIYIGQEEKLYQVPRALICYYSTSLNYHFTKDVCIKKASTFHKAKMAKNNAKHLYDCQPEHFDMILECMMQGSISRRWTNSREAIEKCMGLVEYAPKIDMGGLVCEIVVEPLRQAIKSPTLRPPPANCNVPRRDIPQRGFTINEIKIVFKVTKPGNSLRALVAQDVLSRQGLKGTGFEDAENNIPGFAAEVLKQFRKSASFWAWTDPINGLQRTFDGYT</sequence>
<evidence type="ECO:0008006" key="3">
    <source>
        <dbReference type="Google" id="ProtNLM"/>
    </source>
</evidence>
<accession>A0A8H7WJS7</accession>
<protein>
    <recommendedName>
        <fullName evidence="3">BTB domain-containing protein</fullName>
    </recommendedName>
</protein>
<dbReference type="Proteomes" id="UP000664132">
    <property type="component" value="Unassembled WGS sequence"/>
</dbReference>
<dbReference type="AlphaFoldDB" id="A0A8H7WJS7"/>
<name>A0A8H7WJS7_9HELO</name>
<reference evidence="1" key="1">
    <citation type="submission" date="2021-02" db="EMBL/GenBank/DDBJ databases">
        <title>Genome sequence Cadophora malorum strain M34.</title>
        <authorList>
            <person name="Stefanovic E."/>
            <person name="Vu D."/>
            <person name="Scully C."/>
            <person name="Dijksterhuis J."/>
            <person name="Roader J."/>
            <person name="Houbraken J."/>
        </authorList>
    </citation>
    <scope>NUCLEOTIDE SEQUENCE</scope>
    <source>
        <strain evidence="1">M34</strain>
    </source>
</reference>
<evidence type="ECO:0000313" key="1">
    <source>
        <dbReference type="EMBL" id="KAG4426206.1"/>
    </source>
</evidence>
<dbReference type="EMBL" id="JAFJYH010000004">
    <property type="protein sequence ID" value="KAG4426206.1"/>
    <property type="molecule type" value="Genomic_DNA"/>
</dbReference>
<keyword evidence="2" id="KW-1185">Reference proteome</keyword>
<organism evidence="1 2">
    <name type="scientific">Cadophora malorum</name>
    <dbReference type="NCBI Taxonomy" id="108018"/>
    <lineage>
        <taxon>Eukaryota</taxon>
        <taxon>Fungi</taxon>
        <taxon>Dikarya</taxon>
        <taxon>Ascomycota</taxon>
        <taxon>Pezizomycotina</taxon>
        <taxon>Leotiomycetes</taxon>
        <taxon>Helotiales</taxon>
        <taxon>Ploettnerulaceae</taxon>
        <taxon>Cadophora</taxon>
    </lineage>
</organism>
<evidence type="ECO:0000313" key="2">
    <source>
        <dbReference type="Proteomes" id="UP000664132"/>
    </source>
</evidence>
<gene>
    <name evidence="1" type="ORF">IFR04_000672</name>
</gene>